<dbReference type="PROSITE" id="PS50234">
    <property type="entry name" value="VWFA"/>
    <property type="match status" value="1"/>
</dbReference>
<reference evidence="3 4" key="1">
    <citation type="submission" date="2024-02" db="EMBL/GenBank/DDBJ databases">
        <authorList>
            <person name="Daric V."/>
            <person name="Darras S."/>
        </authorList>
    </citation>
    <scope>NUCLEOTIDE SEQUENCE [LARGE SCALE GENOMIC DNA]</scope>
</reference>
<evidence type="ECO:0000256" key="1">
    <source>
        <dbReference type="SAM" id="MobiDB-lite"/>
    </source>
</evidence>
<dbReference type="SUPFAM" id="SSF53300">
    <property type="entry name" value="vWA-like"/>
    <property type="match status" value="1"/>
</dbReference>
<accession>A0ABP0H1A0</accession>
<feature type="region of interest" description="Disordered" evidence="1">
    <location>
        <begin position="1101"/>
        <end position="1171"/>
    </location>
</feature>
<feature type="compositionally biased region" description="Polar residues" evidence="1">
    <location>
        <begin position="1152"/>
        <end position="1171"/>
    </location>
</feature>
<dbReference type="CDD" id="cd00198">
    <property type="entry name" value="vWFA"/>
    <property type="match status" value="1"/>
</dbReference>
<name>A0ABP0H1A0_CLALP</name>
<feature type="compositionally biased region" description="Low complexity" evidence="1">
    <location>
        <begin position="776"/>
        <end position="790"/>
    </location>
</feature>
<keyword evidence="4" id="KW-1185">Reference proteome</keyword>
<dbReference type="PANTHER" id="PTHR46785:SF1">
    <property type="entry name" value="VON WILLEBRAND FACTOR A DOMAIN-CONTAINING PROTEIN 3B"/>
    <property type="match status" value="1"/>
</dbReference>
<feature type="compositionally biased region" description="Polar residues" evidence="1">
    <location>
        <begin position="1119"/>
        <end position="1131"/>
    </location>
</feature>
<evidence type="ECO:0000313" key="3">
    <source>
        <dbReference type="EMBL" id="CAK8697006.1"/>
    </source>
</evidence>
<dbReference type="EMBL" id="CAWYQH010000163">
    <property type="protein sequence ID" value="CAK8697006.1"/>
    <property type="molecule type" value="Genomic_DNA"/>
</dbReference>
<dbReference type="InterPro" id="IPR002035">
    <property type="entry name" value="VWF_A"/>
</dbReference>
<feature type="region of interest" description="Disordered" evidence="1">
    <location>
        <begin position="775"/>
        <end position="837"/>
    </location>
</feature>
<feature type="compositionally biased region" description="Basic residues" evidence="1">
    <location>
        <begin position="1132"/>
        <end position="1147"/>
    </location>
</feature>
<evidence type="ECO:0000259" key="2">
    <source>
        <dbReference type="PROSITE" id="PS50234"/>
    </source>
</evidence>
<organism evidence="3 4">
    <name type="scientific">Clavelina lepadiformis</name>
    <name type="common">Light-bulb sea squirt</name>
    <name type="synonym">Ascidia lepadiformis</name>
    <dbReference type="NCBI Taxonomy" id="159417"/>
    <lineage>
        <taxon>Eukaryota</taxon>
        <taxon>Metazoa</taxon>
        <taxon>Chordata</taxon>
        <taxon>Tunicata</taxon>
        <taxon>Ascidiacea</taxon>
        <taxon>Aplousobranchia</taxon>
        <taxon>Clavelinidae</taxon>
        <taxon>Clavelina</taxon>
    </lineage>
</organism>
<evidence type="ECO:0000313" key="4">
    <source>
        <dbReference type="Proteomes" id="UP001642483"/>
    </source>
</evidence>
<feature type="domain" description="VWFA" evidence="2">
    <location>
        <begin position="558"/>
        <end position="754"/>
    </location>
</feature>
<dbReference type="InterPro" id="IPR036465">
    <property type="entry name" value="vWFA_dom_sf"/>
</dbReference>
<gene>
    <name evidence="3" type="ORF">CVLEPA_LOCUS30295</name>
</gene>
<comment type="caution">
    <text evidence="3">The sequence shown here is derived from an EMBL/GenBank/DDBJ whole genome shotgun (WGS) entry which is preliminary data.</text>
</comment>
<proteinExistence type="predicted"/>
<dbReference type="PANTHER" id="PTHR46785">
    <property type="entry name" value="VON WILLEBRAND FACTOR A DOMAIN-CONTAINING PROTEIN 3B"/>
    <property type="match status" value="1"/>
</dbReference>
<sequence length="1171" mass="132825">MAQVDLSNPDLLRNIDPIRKAVYDEEGSPKFHIGHLHEKPPVDLFGWADKERGKNVTYEMIGAEGNASGEQWELDVKPLISSIKWLQVHGLKRNRLTMQQILSSIGFKHAEEYVQTLGRPVGSFYGHGLYQQFKRKDGQLYNITVGREKLKKVEESLLRASHLFKRRLQWLTTGSRRVFGVIQEHCICIVIDVTTMSQTQFDLYRECLCDVIRNQVSQLAKFNMIKAQANMEMWHEQAMPVTELTIRNAIEWVNKLDRMAESSRTGCTEALLKAMEDDSLESVYLFAEGDSCEMSKELLRQKLAESPHPLHTISFNAAKSATITFLKELAAQTSGRFHAFVVKNVYEEDAEALPASAAPPGGDGSRISVRYAQKARGGLPPGAGVREDVFKVWMELEECRNTHAQIETLLTEIPDPKTEAASVDRPAITDGARPEQYMSSKEWLHRHGLEALKLTAFHALASCSFKHVDGVVDLKGKPGRNNDSSDAENVRKLVNAKYCEHFAHTQWKDGTLVHVHITAEQHKIYEKRMTTALNAIQQRIDWLQQGSREVFGTILEEQVYILIDTSQSMKDKLSMVKEKLFQLMQEQLRHKSKFNVVKFDTKAVAWKDRACDVTEQNLLNAWSWIKDIGVGGSTNTLAALRIALSDPHTHAIYLLTDGRPDQSHQMIWKFLQQPRSILAQVQLQHPVPIHTIAFNCNDLEANKFLHQLSSDTGGRYHNFTSNGSMPDAPPPFESEDVSLLRKELQNGKRDLEKVSKLRARCVMLDWYHNKKHKNTSLDTLSTSSGVSSRSSRSRTRSLTYAHRPKSAGVKRENTYDSDSSFKRPHSSLGYYKRPSPPTSPLLAVAHKSHRGTSGVNDSAILHRRSKSHNQGQHQAGHTKTSVLRLANQGETHGWLLPETQDFMSRQINKSMEAYQDIMRMKVEAKKKPKRKKKVVNPLDVPNSVWLKKNGLVPRKLSIMDILTPTAVKVTPKYIPVLDSHVVSKVFDEVLPIAHVSPRSRREVRLVNPAAVDLPGYDNRLRAAIDEYHQRLDLQVWRKLSQEERDKFDNGPVSYMNNTVAIHQALDNLGWPIEETDLLILADEIHLGEKYLQQSKDLQRTAKKVAMGRRKSSEDGSVCSKRNSSPKKVQSAKNRKPNRIRQSKPKKNRATDESTVTTRSTQSTYSSENVIL</sequence>
<dbReference type="Pfam" id="PF13768">
    <property type="entry name" value="VWA_3"/>
    <property type="match status" value="2"/>
</dbReference>
<protein>
    <recommendedName>
        <fullName evidence="2">VWFA domain-containing protein</fullName>
    </recommendedName>
</protein>
<dbReference type="Gene3D" id="3.40.50.410">
    <property type="entry name" value="von Willebrand factor, type A domain"/>
    <property type="match status" value="1"/>
</dbReference>
<dbReference type="Proteomes" id="UP001642483">
    <property type="component" value="Unassembled WGS sequence"/>
</dbReference>